<evidence type="ECO:0008006" key="3">
    <source>
        <dbReference type="Google" id="ProtNLM"/>
    </source>
</evidence>
<organism evidence="1 2">
    <name type="scientific">Corynebacterium pseudotuberculosis 258</name>
    <dbReference type="NCBI Taxonomy" id="1168865"/>
    <lineage>
        <taxon>Bacteria</taxon>
        <taxon>Bacillati</taxon>
        <taxon>Actinomycetota</taxon>
        <taxon>Actinomycetes</taxon>
        <taxon>Mycobacteriales</taxon>
        <taxon>Corynebacteriaceae</taxon>
        <taxon>Corynebacterium</taxon>
    </lineage>
</organism>
<name>A0AAX1FKJ5_CORPS</name>
<gene>
    <name evidence="1" type="ORF">CP258_03540</name>
</gene>
<dbReference type="EMBL" id="CP003540">
    <property type="protein sequence ID" value="QGW56945.1"/>
    <property type="molecule type" value="Genomic_DNA"/>
</dbReference>
<evidence type="ECO:0000313" key="2">
    <source>
        <dbReference type="Proteomes" id="UP000006465"/>
    </source>
</evidence>
<dbReference type="AlphaFoldDB" id="A0AAX1FKJ5"/>
<sequence>MVTIPRSAKKNQFLSKFGRFLGATQHFFFIGALHNFKKYAPISSLFSQEKCDMSPERIEQATFSSVTHTQ</sequence>
<proteinExistence type="predicted"/>
<dbReference type="KEGG" id="coe:CP258_03540"/>
<dbReference type="Proteomes" id="UP000006465">
    <property type="component" value="Chromosome"/>
</dbReference>
<reference evidence="1 2" key="1">
    <citation type="journal article" date="2013" name="J. Biotechnol.">
        <title>Genome sequence of Corynebacterium pseudotuberculosis biovar equi strain 258 and prediction of antigenic targets to improve biotechnological vaccine production.</title>
        <authorList>
            <person name="Soares S.C."/>
            <person name="Trost E."/>
            <person name="Ramos R.T."/>
            <person name="Carneiro A.R."/>
            <person name="Santos A.R."/>
            <person name="Pinto A.C."/>
            <person name="Barbosa E."/>
            <person name="Aburjaile F."/>
            <person name="Ali A."/>
            <person name="Diniz C.A."/>
            <person name="Hassan S.S."/>
            <person name="Fiaux K."/>
            <person name="Guimaraes L.C."/>
            <person name="Bakhtiar S.M."/>
            <person name="Pereira U."/>
            <person name="Almeida S.S."/>
            <person name="Abreu V.A."/>
            <person name="Rocha F.S."/>
            <person name="Dorella F.A."/>
            <person name="Miyoshi A."/>
            <person name="Silva A."/>
            <person name="Azevedo V."/>
            <person name="Tauch A."/>
        </authorList>
    </citation>
    <scope>NUCLEOTIDE SEQUENCE [LARGE SCALE GENOMIC DNA]</scope>
    <source>
        <strain evidence="1 2">258</strain>
    </source>
</reference>
<evidence type="ECO:0000313" key="1">
    <source>
        <dbReference type="EMBL" id="QGW56945.1"/>
    </source>
</evidence>
<protein>
    <recommendedName>
        <fullName evidence="3">Transposase</fullName>
    </recommendedName>
</protein>
<accession>A0AAX1FKJ5</accession>